<keyword evidence="2 4" id="KW-0808">Transferase</keyword>
<dbReference type="SUPFAM" id="SSF52821">
    <property type="entry name" value="Rhodanese/Cell cycle control phosphatase"/>
    <property type="match status" value="1"/>
</dbReference>
<gene>
    <name evidence="4" type="ORF">BST96_12720</name>
</gene>
<dbReference type="GO" id="GO:0005737">
    <property type="term" value="C:cytoplasm"/>
    <property type="evidence" value="ECO:0007669"/>
    <property type="project" value="InterPro"/>
</dbReference>
<dbReference type="KEGG" id="osg:BST96_12720"/>
<accession>A0A1X9NLT5</accession>
<dbReference type="RefSeq" id="WP_085759069.1">
    <property type="nucleotide sequence ID" value="NZ_CP019343.1"/>
</dbReference>
<evidence type="ECO:0000256" key="1">
    <source>
        <dbReference type="ARBA" id="ARBA00022490"/>
    </source>
</evidence>
<organism evidence="4 5">
    <name type="scientific">Oceanicoccus sagamiensis</name>
    <dbReference type="NCBI Taxonomy" id="716816"/>
    <lineage>
        <taxon>Bacteria</taxon>
        <taxon>Pseudomonadati</taxon>
        <taxon>Pseudomonadota</taxon>
        <taxon>Gammaproteobacteria</taxon>
        <taxon>Cellvibrionales</taxon>
        <taxon>Spongiibacteraceae</taxon>
        <taxon>Oceanicoccus</taxon>
    </lineage>
</organism>
<feature type="domain" description="Rhodanese" evidence="3">
    <location>
        <begin position="17"/>
        <end position="97"/>
    </location>
</feature>
<dbReference type="PANTHER" id="PTHR43031:SF6">
    <property type="entry name" value="THIOSULFATE SULFURTRANSFERASE GLPE"/>
    <property type="match status" value="1"/>
</dbReference>
<keyword evidence="1" id="KW-0963">Cytoplasm</keyword>
<dbReference type="PROSITE" id="PS50206">
    <property type="entry name" value="RHODANESE_3"/>
    <property type="match status" value="1"/>
</dbReference>
<dbReference type="AlphaFoldDB" id="A0A1X9NLT5"/>
<dbReference type="InterPro" id="IPR050229">
    <property type="entry name" value="GlpE_sulfurtransferase"/>
</dbReference>
<proteinExistence type="predicted"/>
<sequence>MADFKRISTIEAKALIDTGTASIVDVRDAQSFNNGHIEGALLLDNNSVDSFISSTAKDTPVIVYCYHGNSSQNAGQFLAEQGFTEVYSVDGGFELWRTQF</sequence>
<keyword evidence="5" id="KW-1185">Reference proteome</keyword>
<evidence type="ECO:0000313" key="4">
    <source>
        <dbReference type="EMBL" id="ARN74903.1"/>
    </source>
</evidence>
<dbReference type="PANTHER" id="PTHR43031">
    <property type="entry name" value="FAD-DEPENDENT OXIDOREDUCTASE"/>
    <property type="match status" value="1"/>
</dbReference>
<reference evidence="4 5" key="1">
    <citation type="submission" date="2016-11" db="EMBL/GenBank/DDBJ databases">
        <title>Trade-off between light-utilization and light-protection in marine flavobacteria.</title>
        <authorList>
            <person name="Kumagai Y."/>
        </authorList>
    </citation>
    <scope>NUCLEOTIDE SEQUENCE [LARGE SCALE GENOMIC DNA]</scope>
    <source>
        <strain evidence="4 5">NBRC 107125</strain>
    </source>
</reference>
<protein>
    <submittedName>
        <fullName evidence="4">Thiosulfate sulfurtransferase</fullName>
    </submittedName>
</protein>
<dbReference type="InterPro" id="IPR036873">
    <property type="entry name" value="Rhodanese-like_dom_sf"/>
</dbReference>
<evidence type="ECO:0000259" key="3">
    <source>
        <dbReference type="PROSITE" id="PS50206"/>
    </source>
</evidence>
<dbReference type="CDD" id="cd01444">
    <property type="entry name" value="GlpE_ST"/>
    <property type="match status" value="1"/>
</dbReference>
<dbReference type="Gene3D" id="3.40.250.10">
    <property type="entry name" value="Rhodanese-like domain"/>
    <property type="match status" value="1"/>
</dbReference>
<dbReference type="GO" id="GO:0004792">
    <property type="term" value="F:thiosulfate-cyanide sulfurtransferase activity"/>
    <property type="evidence" value="ECO:0007669"/>
    <property type="project" value="InterPro"/>
</dbReference>
<dbReference type="OrthoDB" id="9811849at2"/>
<dbReference type="EMBL" id="CP019343">
    <property type="protein sequence ID" value="ARN74903.1"/>
    <property type="molecule type" value="Genomic_DNA"/>
</dbReference>
<dbReference type="STRING" id="716816.BST96_12720"/>
<dbReference type="NCBIfam" id="NF001195">
    <property type="entry name" value="PRK00162.1"/>
    <property type="match status" value="1"/>
</dbReference>
<dbReference type="Pfam" id="PF00581">
    <property type="entry name" value="Rhodanese"/>
    <property type="match status" value="1"/>
</dbReference>
<dbReference type="InterPro" id="IPR001763">
    <property type="entry name" value="Rhodanese-like_dom"/>
</dbReference>
<name>A0A1X9NLT5_9GAMM</name>
<dbReference type="SMART" id="SM00450">
    <property type="entry name" value="RHOD"/>
    <property type="match status" value="1"/>
</dbReference>
<dbReference type="Proteomes" id="UP000193450">
    <property type="component" value="Chromosome"/>
</dbReference>
<evidence type="ECO:0000313" key="5">
    <source>
        <dbReference type="Proteomes" id="UP000193450"/>
    </source>
</evidence>
<dbReference type="InterPro" id="IPR023695">
    <property type="entry name" value="Thiosulf_sulfurTrfase"/>
</dbReference>
<evidence type="ECO:0000256" key="2">
    <source>
        <dbReference type="ARBA" id="ARBA00022679"/>
    </source>
</evidence>